<dbReference type="Pfam" id="PF00059">
    <property type="entry name" value="Lectin_C"/>
    <property type="match status" value="1"/>
</dbReference>
<organism evidence="4 5">
    <name type="scientific">Pristionchus entomophagus</name>
    <dbReference type="NCBI Taxonomy" id="358040"/>
    <lineage>
        <taxon>Eukaryota</taxon>
        <taxon>Metazoa</taxon>
        <taxon>Ecdysozoa</taxon>
        <taxon>Nematoda</taxon>
        <taxon>Chromadorea</taxon>
        <taxon>Rhabditida</taxon>
        <taxon>Rhabditina</taxon>
        <taxon>Diplogasteromorpha</taxon>
        <taxon>Diplogasteroidea</taxon>
        <taxon>Neodiplogasteridae</taxon>
        <taxon>Pristionchus</taxon>
    </lineage>
</organism>
<dbReference type="SMART" id="SM00034">
    <property type="entry name" value="CLECT"/>
    <property type="match status" value="1"/>
</dbReference>
<feature type="chain" id="PRO_5043607755" description="C-type lectin domain-containing protein" evidence="2">
    <location>
        <begin position="18"/>
        <end position="173"/>
    </location>
</feature>
<dbReference type="PANTHER" id="PTHR22991">
    <property type="entry name" value="PROTEIN CBG13490"/>
    <property type="match status" value="1"/>
</dbReference>
<evidence type="ECO:0000313" key="4">
    <source>
        <dbReference type="EMBL" id="GMS86188.1"/>
    </source>
</evidence>
<dbReference type="SUPFAM" id="SSF56436">
    <property type="entry name" value="C-type lectin-like"/>
    <property type="match status" value="1"/>
</dbReference>
<name>A0AAV5T010_9BILA</name>
<reference evidence="4" key="1">
    <citation type="submission" date="2023-10" db="EMBL/GenBank/DDBJ databases">
        <title>Genome assembly of Pristionchus species.</title>
        <authorList>
            <person name="Yoshida K."/>
            <person name="Sommer R.J."/>
        </authorList>
    </citation>
    <scope>NUCLEOTIDE SEQUENCE</scope>
    <source>
        <strain evidence="4">RS0144</strain>
    </source>
</reference>
<keyword evidence="2" id="KW-0732">Signal</keyword>
<keyword evidence="5" id="KW-1185">Reference proteome</keyword>
<dbReference type="InterPro" id="IPR001304">
    <property type="entry name" value="C-type_lectin-like"/>
</dbReference>
<dbReference type="Gene3D" id="3.10.100.10">
    <property type="entry name" value="Mannose-Binding Protein A, subunit A"/>
    <property type="match status" value="1"/>
</dbReference>
<accession>A0AAV5T010</accession>
<dbReference type="Proteomes" id="UP001432027">
    <property type="component" value="Unassembled WGS sequence"/>
</dbReference>
<evidence type="ECO:0000313" key="5">
    <source>
        <dbReference type="Proteomes" id="UP001432027"/>
    </source>
</evidence>
<dbReference type="InterPro" id="IPR050976">
    <property type="entry name" value="Snaclec"/>
</dbReference>
<proteinExistence type="predicted"/>
<dbReference type="PROSITE" id="PS50041">
    <property type="entry name" value="C_TYPE_LECTIN_2"/>
    <property type="match status" value="1"/>
</dbReference>
<evidence type="ECO:0000256" key="1">
    <source>
        <dbReference type="ARBA" id="ARBA00023157"/>
    </source>
</evidence>
<dbReference type="AlphaFoldDB" id="A0AAV5T010"/>
<dbReference type="CDD" id="cd00037">
    <property type="entry name" value="CLECT"/>
    <property type="match status" value="1"/>
</dbReference>
<protein>
    <recommendedName>
        <fullName evidence="3">C-type lectin domain-containing protein</fullName>
    </recommendedName>
</protein>
<gene>
    <name evidence="4" type="ORF">PENTCL1PPCAC_8363</name>
</gene>
<dbReference type="EMBL" id="BTSX01000002">
    <property type="protein sequence ID" value="GMS86188.1"/>
    <property type="molecule type" value="Genomic_DNA"/>
</dbReference>
<feature type="signal peptide" evidence="2">
    <location>
        <begin position="1"/>
        <end position="17"/>
    </location>
</feature>
<dbReference type="InterPro" id="IPR016187">
    <property type="entry name" value="CTDL_fold"/>
</dbReference>
<feature type="domain" description="C-type lectin" evidence="3">
    <location>
        <begin position="42"/>
        <end position="160"/>
    </location>
</feature>
<comment type="caution">
    <text evidence="4">The sequence shown here is derived from an EMBL/GenBank/DDBJ whole genome shotgun (WGS) entry which is preliminary data.</text>
</comment>
<keyword evidence="1" id="KW-1015">Disulfide bond</keyword>
<dbReference type="PANTHER" id="PTHR22991:SF40">
    <property type="entry name" value="PROTEIN CBG13490"/>
    <property type="match status" value="1"/>
</dbReference>
<evidence type="ECO:0000259" key="3">
    <source>
        <dbReference type="PROSITE" id="PS50041"/>
    </source>
</evidence>
<dbReference type="InterPro" id="IPR016186">
    <property type="entry name" value="C-type_lectin-like/link_sf"/>
</dbReference>
<evidence type="ECO:0000256" key="2">
    <source>
        <dbReference type="SAM" id="SignalP"/>
    </source>
</evidence>
<sequence length="173" mass="19069">MIICVVISSVLFYLCGAVPVQQADWQPNVCGEFLTHINTNTNTTTCYHMDASHKTWNAAEADCIQLGGHLASIHDDVFNTFIFNAAEEMYSFEGVHIGLSDTNPGISGFGWSDGSVLNYSNFGKSMPNINSGHCLYMQIINVQGYAGQRYAGQWYSEECDGFTMGHVCVRPTM</sequence>